<organism evidence="1 2">
    <name type="scientific">Persea americana</name>
    <name type="common">Avocado</name>
    <dbReference type="NCBI Taxonomy" id="3435"/>
    <lineage>
        <taxon>Eukaryota</taxon>
        <taxon>Viridiplantae</taxon>
        <taxon>Streptophyta</taxon>
        <taxon>Embryophyta</taxon>
        <taxon>Tracheophyta</taxon>
        <taxon>Spermatophyta</taxon>
        <taxon>Magnoliopsida</taxon>
        <taxon>Magnoliidae</taxon>
        <taxon>Laurales</taxon>
        <taxon>Lauraceae</taxon>
        <taxon>Persea</taxon>
    </lineage>
</organism>
<dbReference type="Proteomes" id="UP001234297">
    <property type="component" value="Chromosome 5"/>
</dbReference>
<comment type="caution">
    <text evidence="1">The sequence shown here is derived from an EMBL/GenBank/DDBJ whole genome shotgun (WGS) entry which is preliminary data.</text>
</comment>
<sequence length="78" mass="8638">MRECAARVETKKESEGCRRWSTQGGDGGRGCDGRCERDRMTERGDGDEFSCAWRCDGEVDGEGGDEVAERLDDEGCVR</sequence>
<evidence type="ECO:0000313" key="1">
    <source>
        <dbReference type="EMBL" id="KAJ8638859.1"/>
    </source>
</evidence>
<accession>A0ACC2LZI8</accession>
<reference evidence="1 2" key="1">
    <citation type="journal article" date="2022" name="Hortic Res">
        <title>A haplotype resolved chromosomal level avocado genome allows analysis of novel avocado genes.</title>
        <authorList>
            <person name="Nath O."/>
            <person name="Fletcher S.J."/>
            <person name="Hayward A."/>
            <person name="Shaw L.M."/>
            <person name="Masouleh A.K."/>
            <person name="Furtado A."/>
            <person name="Henry R.J."/>
            <person name="Mitter N."/>
        </authorList>
    </citation>
    <scope>NUCLEOTIDE SEQUENCE [LARGE SCALE GENOMIC DNA]</scope>
    <source>
        <strain evidence="2">cv. Hass</strain>
    </source>
</reference>
<name>A0ACC2LZI8_PERAE</name>
<proteinExistence type="predicted"/>
<protein>
    <submittedName>
        <fullName evidence="1">Uncharacterized protein</fullName>
    </submittedName>
</protein>
<keyword evidence="2" id="KW-1185">Reference proteome</keyword>
<dbReference type="EMBL" id="CM056813">
    <property type="protein sequence ID" value="KAJ8638859.1"/>
    <property type="molecule type" value="Genomic_DNA"/>
</dbReference>
<evidence type="ECO:0000313" key="2">
    <source>
        <dbReference type="Proteomes" id="UP001234297"/>
    </source>
</evidence>
<gene>
    <name evidence="1" type="ORF">MRB53_015553</name>
</gene>